<evidence type="ECO:0000256" key="1">
    <source>
        <dbReference type="SAM" id="MobiDB-lite"/>
    </source>
</evidence>
<feature type="compositionally biased region" description="Basic and acidic residues" evidence="1">
    <location>
        <begin position="85"/>
        <end position="102"/>
    </location>
</feature>
<evidence type="ECO:0000313" key="3">
    <source>
        <dbReference type="Proteomes" id="UP001552299"/>
    </source>
</evidence>
<accession>A0ABD0V8H2</accession>
<feature type="region of interest" description="Disordered" evidence="1">
    <location>
        <begin position="58"/>
        <end position="130"/>
    </location>
</feature>
<name>A0ABD0V8H2_DENTH</name>
<gene>
    <name evidence="2" type="ORF">M5K25_007937</name>
</gene>
<reference evidence="2 3" key="1">
    <citation type="journal article" date="2024" name="Plant Biotechnol. J.">
        <title>Dendrobium thyrsiflorum genome and its molecular insights into genes involved in important horticultural traits.</title>
        <authorList>
            <person name="Chen B."/>
            <person name="Wang J.Y."/>
            <person name="Zheng P.J."/>
            <person name="Li K.L."/>
            <person name="Liang Y.M."/>
            <person name="Chen X.F."/>
            <person name="Zhang C."/>
            <person name="Zhao X."/>
            <person name="He X."/>
            <person name="Zhang G.Q."/>
            <person name="Liu Z.J."/>
            <person name="Xu Q."/>
        </authorList>
    </citation>
    <scope>NUCLEOTIDE SEQUENCE [LARGE SCALE GENOMIC DNA]</scope>
    <source>
        <strain evidence="2">GZMU011</strain>
    </source>
</reference>
<dbReference type="AlphaFoldDB" id="A0ABD0V8H2"/>
<sequence length="130" mass="14870">MAASETKGRAGRKVEVLEWEIGQTKSEISDLKKDISAIHDKFDSKFFIMKEMLKNVLESQTQKMPSEVREVTNNQGSGESPKPIRQREDQEVETQKEKERMPPLELVPMGEPGRGYGEKHEELEHEQMGA</sequence>
<feature type="compositionally biased region" description="Basic and acidic residues" evidence="1">
    <location>
        <begin position="116"/>
        <end position="130"/>
    </location>
</feature>
<dbReference type="EMBL" id="JANQDX010000007">
    <property type="protein sequence ID" value="KAL0920918.1"/>
    <property type="molecule type" value="Genomic_DNA"/>
</dbReference>
<evidence type="ECO:0000313" key="2">
    <source>
        <dbReference type="EMBL" id="KAL0920918.1"/>
    </source>
</evidence>
<proteinExistence type="predicted"/>
<keyword evidence="3" id="KW-1185">Reference proteome</keyword>
<dbReference type="Proteomes" id="UP001552299">
    <property type="component" value="Unassembled WGS sequence"/>
</dbReference>
<organism evidence="2 3">
    <name type="scientific">Dendrobium thyrsiflorum</name>
    <name type="common">Pinecone-like raceme dendrobium</name>
    <name type="synonym">Orchid</name>
    <dbReference type="NCBI Taxonomy" id="117978"/>
    <lineage>
        <taxon>Eukaryota</taxon>
        <taxon>Viridiplantae</taxon>
        <taxon>Streptophyta</taxon>
        <taxon>Embryophyta</taxon>
        <taxon>Tracheophyta</taxon>
        <taxon>Spermatophyta</taxon>
        <taxon>Magnoliopsida</taxon>
        <taxon>Liliopsida</taxon>
        <taxon>Asparagales</taxon>
        <taxon>Orchidaceae</taxon>
        <taxon>Epidendroideae</taxon>
        <taxon>Malaxideae</taxon>
        <taxon>Dendrobiinae</taxon>
        <taxon>Dendrobium</taxon>
    </lineage>
</organism>
<comment type="caution">
    <text evidence="2">The sequence shown here is derived from an EMBL/GenBank/DDBJ whole genome shotgun (WGS) entry which is preliminary data.</text>
</comment>
<protein>
    <submittedName>
        <fullName evidence="2">Uncharacterized protein</fullName>
    </submittedName>
</protein>